<dbReference type="InterPro" id="IPR047682">
    <property type="entry name" value="SepH-like"/>
</dbReference>
<proteinExistence type="predicted"/>
<accession>A0ABP7CU01</accession>
<feature type="region of interest" description="Disordered" evidence="1">
    <location>
        <begin position="306"/>
        <end position="401"/>
    </location>
</feature>
<feature type="compositionally biased region" description="Basic and acidic residues" evidence="1">
    <location>
        <begin position="361"/>
        <end position="370"/>
    </location>
</feature>
<feature type="compositionally biased region" description="Basic and acidic residues" evidence="1">
    <location>
        <begin position="306"/>
        <end position="320"/>
    </location>
</feature>
<evidence type="ECO:0000259" key="2">
    <source>
        <dbReference type="Pfam" id="PF11268"/>
    </source>
</evidence>
<dbReference type="NCBIfam" id="NF040712">
    <property type="entry name" value="SepH"/>
    <property type="match status" value="1"/>
</dbReference>
<feature type="region of interest" description="Disordered" evidence="1">
    <location>
        <begin position="232"/>
        <end position="252"/>
    </location>
</feature>
<dbReference type="EMBL" id="BAABCJ010000001">
    <property type="protein sequence ID" value="GAA3696157.1"/>
    <property type="molecule type" value="Genomic_DNA"/>
</dbReference>
<dbReference type="InterPro" id="IPR021421">
    <property type="entry name" value="DUF3071"/>
</dbReference>
<dbReference type="Pfam" id="PF11268">
    <property type="entry name" value="DUF3071"/>
    <property type="match status" value="1"/>
</dbReference>
<feature type="region of interest" description="Disordered" evidence="1">
    <location>
        <begin position="38"/>
        <end position="60"/>
    </location>
</feature>
<evidence type="ECO:0000256" key="1">
    <source>
        <dbReference type="SAM" id="MobiDB-lite"/>
    </source>
</evidence>
<gene>
    <name evidence="3" type="primary">sepH</name>
    <name evidence="3" type="ORF">GCM10022377_06200</name>
</gene>
<comment type="caution">
    <text evidence="3">The sequence shown here is derived from an EMBL/GenBank/DDBJ whole genome shotgun (WGS) entry which is preliminary data.</text>
</comment>
<name>A0ABP7CU01_9MICC</name>
<dbReference type="RefSeq" id="WP_344879795.1">
    <property type="nucleotide sequence ID" value="NZ_BAABCJ010000001.1"/>
</dbReference>
<protein>
    <submittedName>
        <fullName evidence="3">Septation protein SepH</fullName>
    </submittedName>
</protein>
<organism evidence="3 4">
    <name type="scientific">Zhihengliuella alba</name>
    <dbReference type="NCBI Taxonomy" id="547018"/>
    <lineage>
        <taxon>Bacteria</taxon>
        <taxon>Bacillati</taxon>
        <taxon>Actinomycetota</taxon>
        <taxon>Actinomycetes</taxon>
        <taxon>Micrococcales</taxon>
        <taxon>Micrococcaceae</taxon>
        <taxon>Zhihengliuella</taxon>
    </lineage>
</organism>
<evidence type="ECO:0000313" key="3">
    <source>
        <dbReference type="EMBL" id="GAA3696157.1"/>
    </source>
</evidence>
<keyword evidence="4" id="KW-1185">Reference proteome</keyword>
<dbReference type="Proteomes" id="UP001501536">
    <property type="component" value="Unassembled WGS sequence"/>
</dbReference>
<evidence type="ECO:0000313" key="4">
    <source>
        <dbReference type="Proteomes" id="UP001501536"/>
    </source>
</evidence>
<reference evidence="4" key="1">
    <citation type="journal article" date="2019" name="Int. J. Syst. Evol. Microbiol.">
        <title>The Global Catalogue of Microorganisms (GCM) 10K type strain sequencing project: providing services to taxonomists for standard genome sequencing and annotation.</title>
        <authorList>
            <consortium name="The Broad Institute Genomics Platform"/>
            <consortium name="The Broad Institute Genome Sequencing Center for Infectious Disease"/>
            <person name="Wu L."/>
            <person name="Ma J."/>
        </authorList>
    </citation>
    <scope>NUCLEOTIDE SEQUENCE [LARGE SCALE GENOMIC DNA]</scope>
    <source>
        <strain evidence="4">JCM 16961</strain>
    </source>
</reference>
<sequence>MQQLRLVGVHEDGSHVLLASEGETFQLAIDDALRQAVTRPSARPAGERAADGSEGPRTLSPREIQARIRSGASADELVRESGLPMDHIMRYASPVLAEREYMAQQAQRIEVSGPQGHDAYRSAFGDEPANLAEMVQVRLESFGIDVETLEWDAARRSDGGWNVTAEFAAPADAERVSIGEEPIARWLFHPTRKLLQNSNRWAQVLSELEPLDSPFAARRLTAVADHPFDVEAAEDEGSPASPGEETDESRAQDEFLEILRARRGQRLGEDEDGDDELALMLSQGVPAAHPRDEDFADEAEARRLGFADDDTDLPHLHDGVSTETSDVTVVPNLRTLRFAGRDDEPSADASSAGRKLPTGRNRAEENRGDDTGQDEAGGKRQKPKRSSVPSWDEIVFGKKHD</sequence>
<feature type="domain" description="DUF3071" evidence="2">
    <location>
        <begin position="1"/>
        <end position="171"/>
    </location>
</feature>